<name>A0A0F9U8C7_9ZZZZ</name>
<evidence type="ECO:0000313" key="1">
    <source>
        <dbReference type="EMBL" id="KKN57516.1"/>
    </source>
</evidence>
<dbReference type="EMBL" id="LAZR01000799">
    <property type="protein sequence ID" value="KKN57516.1"/>
    <property type="molecule type" value="Genomic_DNA"/>
</dbReference>
<proteinExistence type="predicted"/>
<dbReference type="Gene3D" id="2.40.10.270">
    <property type="entry name" value="Bacteriophage SPP1 head-tail adaptor protein"/>
    <property type="match status" value="1"/>
</dbReference>
<gene>
    <name evidence="1" type="ORF">LCGC14_0561330</name>
</gene>
<organism evidence="1">
    <name type="scientific">marine sediment metagenome</name>
    <dbReference type="NCBI Taxonomy" id="412755"/>
    <lineage>
        <taxon>unclassified sequences</taxon>
        <taxon>metagenomes</taxon>
        <taxon>ecological metagenomes</taxon>
    </lineage>
</organism>
<protein>
    <submittedName>
        <fullName evidence="1">Uncharacterized protein</fullName>
    </submittedName>
</protein>
<dbReference type="InterPro" id="IPR038666">
    <property type="entry name" value="SSP1_head-tail_sf"/>
</dbReference>
<reference evidence="1" key="1">
    <citation type="journal article" date="2015" name="Nature">
        <title>Complex archaea that bridge the gap between prokaryotes and eukaryotes.</title>
        <authorList>
            <person name="Spang A."/>
            <person name="Saw J.H."/>
            <person name="Jorgensen S.L."/>
            <person name="Zaremba-Niedzwiedzka K."/>
            <person name="Martijn J."/>
            <person name="Lind A.E."/>
            <person name="van Eijk R."/>
            <person name="Schleper C."/>
            <person name="Guy L."/>
            <person name="Ettema T.J."/>
        </authorList>
    </citation>
    <scope>NUCLEOTIDE SEQUENCE</scope>
</reference>
<comment type="caution">
    <text evidence="1">The sequence shown here is derived from an EMBL/GenBank/DDBJ whole genome shotgun (WGS) entry which is preliminary data.</text>
</comment>
<sequence length="126" mass="13641">MSGYTIIVGDSEITATSSTPGVAVYNLTVDVVRAAKTVTSRGQTEVLTTVVTAMQGDIVWLKGKEALKFNKETHMLDGVLHCRVPAGVTIVESDRIVYNGDTYQIVDVEDVRNLGVLLKITIKKDS</sequence>
<accession>A0A0F9U8C7</accession>
<dbReference type="AlphaFoldDB" id="A0A0F9U8C7"/>